<dbReference type="CDD" id="cd24152">
    <property type="entry name" value="ASKHA_NBD_ROK-like"/>
    <property type="match status" value="1"/>
</dbReference>
<comment type="similarity">
    <text evidence="1">Belongs to the ROK (NagC/XylR) family.</text>
</comment>
<comment type="caution">
    <text evidence="2">The sequence shown here is derived from an EMBL/GenBank/DDBJ whole genome shotgun (WGS) entry which is preliminary data.</text>
</comment>
<evidence type="ECO:0000256" key="1">
    <source>
        <dbReference type="ARBA" id="ARBA00006479"/>
    </source>
</evidence>
<sequence>MDYLSIDIGGSSVKFGLINGSGNLVEIWKRETPESLEELQAMLQSEIEEKSDIIKGIAMSIPGKINSRNGYIHTAGAIPYLYDFSMKEWVSSFTELPFVTINDGKAAALAEWWIGNLKDIENGAAIVLGSDVGCGLIVNNQLLQGPNYQAGEVSYLIRNPNRHDSQLFDNQASAVVFMKRASDILGVSKYDYQTIFYAIVNHESKELDELFTAYCRDIASLINNLQVTLDLEKIVIGGGISNQKIVTQTIKEEYYKLRQEHGLLEKTFQPIAIEECKFHNSSNLLGALYQLFIEIDARSL</sequence>
<dbReference type="OrthoDB" id="9795247at2"/>
<dbReference type="InterPro" id="IPR043129">
    <property type="entry name" value="ATPase_NBD"/>
</dbReference>
<dbReference type="AlphaFoldDB" id="A0A1E8GN57"/>
<accession>A0A1E8GN57</accession>
<proteinExistence type="inferred from homology"/>
<dbReference type="InterPro" id="IPR000600">
    <property type="entry name" value="ROK"/>
</dbReference>
<evidence type="ECO:0000313" key="2">
    <source>
        <dbReference type="EMBL" id="OFI49681.1"/>
    </source>
</evidence>
<dbReference type="Gene3D" id="3.30.420.40">
    <property type="match status" value="2"/>
</dbReference>
<gene>
    <name evidence="2" type="ORF">BG261_01870</name>
</gene>
<dbReference type="SUPFAM" id="SSF53067">
    <property type="entry name" value="Actin-like ATPase domain"/>
    <property type="match status" value="1"/>
</dbReference>
<keyword evidence="3" id="KW-1185">Reference proteome</keyword>
<dbReference type="PANTHER" id="PTHR18964">
    <property type="entry name" value="ROK (REPRESSOR, ORF, KINASE) FAMILY"/>
    <property type="match status" value="1"/>
</dbReference>
<dbReference type="Proteomes" id="UP000178622">
    <property type="component" value="Unassembled WGS sequence"/>
</dbReference>
<dbReference type="PANTHER" id="PTHR18964:SF170">
    <property type="entry name" value="SUGAR KINASE"/>
    <property type="match status" value="1"/>
</dbReference>
<dbReference type="Pfam" id="PF00480">
    <property type="entry name" value="ROK"/>
    <property type="match status" value="1"/>
</dbReference>
<evidence type="ECO:0000313" key="3">
    <source>
        <dbReference type="Proteomes" id="UP000178622"/>
    </source>
</evidence>
<dbReference type="EMBL" id="MKIR01000012">
    <property type="protein sequence ID" value="OFI49681.1"/>
    <property type="molecule type" value="Genomic_DNA"/>
</dbReference>
<reference evidence="3" key="1">
    <citation type="submission" date="2016-09" db="EMBL/GenBank/DDBJ databases">
        <title>Draft genome sequence of a novel species of the family Streptococcaceae isolated from flowers.</title>
        <authorList>
            <person name="Chuah L.-O."/>
            <person name="Yap K.-P."/>
            <person name="Thong K.L."/>
            <person name="Liong M.T."/>
            <person name="Ahmad R."/>
            <person name="Rusul G."/>
        </authorList>
    </citation>
    <scope>NUCLEOTIDE SEQUENCE [LARGE SCALE GENOMIC DNA]</scope>
    <source>
        <strain evidence="3">DF1</strain>
    </source>
</reference>
<name>A0A1E8GN57_9LACT</name>
<organism evidence="2 3">
    <name type="scientific">Floricoccus tropicus</name>
    <dbReference type="NCBI Taxonomy" id="1859473"/>
    <lineage>
        <taxon>Bacteria</taxon>
        <taxon>Bacillati</taxon>
        <taxon>Bacillota</taxon>
        <taxon>Bacilli</taxon>
        <taxon>Lactobacillales</taxon>
        <taxon>Streptococcaceae</taxon>
        <taxon>Floricoccus</taxon>
    </lineage>
</organism>
<dbReference type="STRING" id="1859473.BG261_01870"/>
<protein>
    <submittedName>
        <fullName evidence="2">ROK family protein</fullName>
    </submittedName>
</protein>